<dbReference type="Gene3D" id="3.90.1300.10">
    <property type="entry name" value="Amidase signature (AS) domain"/>
    <property type="match status" value="1"/>
</dbReference>
<dbReference type="PANTHER" id="PTHR46072">
    <property type="entry name" value="AMIDASE-RELATED-RELATED"/>
    <property type="match status" value="1"/>
</dbReference>
<proteinExistence type="inferred from homology"/>
<evidence type="ECO:0000259" key="3">
    <source>
        <dbReference type="Pfam" id="PF01425"/>
    </source>
</evidence>
<dbReference type="EMBL" id="ML737782">
    <property type="protein sequence ID" value="KAE8360265.1"/>
    <property type="molecule type" value="Genomic_DNA"/>
</dbReference>
<dbReference type="Pfam" id="PF01425">
    <property type="entry name" value="Amidase"/>
    <property type="match status" value="1"/>
</dbReference>
<comment type="similarity">
    <text evidence="1">Belongs to the amidase family.</text>
</comment>
<reference evidence="4 5" key="1">
    <citation type="submission" date="2019-04" db="EMBL/GenBank/DDBJ databases">
        <title>Friends and foes A comparative genomics studyof 23 Aspergillus species from section Flavi.</title>
        <authorList>
            <consortium name="DOE Joint Genome Institute"/>
            <person name="Kjaerbolling I."/>
            <person name="Vesth T."/>
            <person name="Frisvad J.C."/>
            <person name="Nybo J.L."/>
            <person name="Theobald S."/>
            <person name="Kildgaard S."/>
            <person name="Isbrandt T."/>
            <person name="Kuo A."/>
            <person name="Sato A."/>
            <person name="Lyhne E.K."/>
            <person name="Kogle M.E."/>
            <person name="Wiebenga A."/>
            <person name="Kun R.S."/>
            <person name="Lubbers R.J."/>
            <person name="Makela M.R."/>
            <person name="Barry K."/>
            <person name="Chovatia M."/>
            <person name="Clum A."/>
            <person name="Daum C."/>
            <person name="Haridas S."/>
            <person name="He G."/>
            <person name="LaButti K."/>
            <person name="Lipzen A."/>
            <person name="Mondo S."/>
            <person name="Riley R."/>
            <person name="Salamov A."/>
            <person name="Simmons B.A."/>
            <person name="Magnuson J.K."/>
            <person name="Henrissat B."/>
            <person name="Mortensen U.H."/>
            <person name="Larsen T.O."/>
            <person name="Devries R.P."/>
            <person name="Grigoriev I.V."/>
            <person name="Machida M."/>
            <person name="Baker S.E."/>
            <person name="Andersen M.R."/>
        </authorList>
    </citation>
    <scope>NUCLEOTIDE SEQUENCE [LARGE SCALE GENOMIC DNA]</scope>
    <source>
        <strain evidence="4 5">CBS 763.97</strain>
    </source>
</reference>
<dbReference type="OrthoDB" id="6428749at2759"/>
<dbReference type="GO" id="GO:0016787">
    <property type="term" value="F:hydrolase activity"/>
    <property type="evidence" value="ECO:0007669"/>
    <property type="project" value="UniProtKB-KW"/>
</dbReference>
<dbReference type="GeneID" id="43657740"/>
<evidence type="ECO:0000256" key="1">
    <source>
        <dbReference type="ARBA" id="ARBA00009199"/>
    </source>
</evidence>
<keyword evidence="2" id="KW-0378">Hydrolase</keyword>
<evidence type="ECO:0000313" key="5">
    <source>
        <dbReference type="Proteomes" id="UP000326268"/>
    </source>
</evidence>
<evidence type="ECO:0000313" key="4">
    <source>
        <dbReference type="EMBL" id="KAE8360265.1"/>
    </source>
</evidence>
<dbReference type="InterPro" id="IPR036928">
    <property type="entry name" value="AS_sf"/>
</dbReference>
<keyword evidence="5" id="KW-1185">Reference proteome</keyword>
<dbReference type="InterPro" id="IPR023631">
    <property type="entry name" value="Amidase_dom"/>
</dbReference>
<name>A0A5N6ZS96_9EURO</name>
<feature type="domain" description="Amidase" evidence="3">
    <location>
        <begin position="26"/>
        <end position="128"/>
    </location>
</feature>
<sequence length="142" mass="16248">MARNLEYRFILDVNGRDRLSRLTVFRKMRALIVEDWIDHKLDLVLAPSAQSTAVKHDKFSLPAYTTLTNSLDYPSCVIPFLRAETKGCPDDFEIQPGQTVPEYEPDDIEGAPTSVQVFTRTMREEQCLHFSRVVDECLRGSP</sequence>
<dbReference type="PANTHER" id="PTHR46072:SF3">
    <property type="entry name" value="AMIDASE"/>
    <property type="match status" value="1"/>
</dbReference>
<gene>
    <name evidence="4" type="ORF">BDV27DRAFT_161835</name>
</gene>
<evidence type="ECO:0000256" key="2">
    <source>
        <dbReference type="ARBA" id="ARBA00022801"/>
    </source>
</evidence>
<dbReference type="AlphaFoldDB" id="A0A5N6ZS96"/>
<organism evidence="4 5">
    <name type="scientific">Aspergillus caelatus</name>
    <dbReference type="NCBI Taxonomy" id="61420"/>
    <lineage>
        <taxon>Eukaryota</taxon>
        <taxon>Fungi</taxon>
        <taxon>Dikarya</taxon>
        <taxon>Ascomycota</taxon>
        <taxon>Pezizomycotina</taxon>
        <taxon>Eurotiomycetes</taxon>
        <taxon>Eurotiomycetidae</taxon>
        <taxon>Eurotiales</taxon>
        <taxon>Aspergillaceae</taxon>
        <taxon>Aspergillus</taxon>
        <taxon>Aspergillus subgen. Circumdati</taxon>
    </lineage>
</organism>
<dbReference type="Proteomes" id="UP000326268">
    <property type="component" value="Unassembled WGS sequence"/>
</dbReference>
<dbReference type="SUPFAM" id="SSF75304">
    <property type="entry name" value="Amidase signature (AS) enzymes"/>
    <property type="match status" value="1"/>
</dbReference>
<accession>A0A5N6ZS96</accession>
<dbReference type="RefSeq" id="XP_031923346.1">
    <property type="nucleotide sequence ID" value="XM_032073294.1"/>
</dbReference>
<protein>
    <recommendedName>
        <fullName evidence="3">Amidase domain-containing protein</fullName>
    </recommendedName>
</protein>